<evidence type="ECO:0000256" key="7">
    <source>
        <dbReference type="ARBA" id="ARBA00034307"/>
    </source>
</evidence>
<evidence type="ECO:0000313" key="17">
    <source>
        <dbReference type="Proteomes" id="UP000516057"/>
    </source>
</evidence>
<evidence type="ECO:0000256" key="6">
    <source>
        <dbReference type="ARBA" id="ARBA00023033"/>
    </source>
</evidence>
<dbReference type="GO" id="GO:0005737">
    <property type="term" value="C:cytoplasm"/>
    <property type="evidence" value="ECO:0007669"/>
    <property type="project" value="UniProtKB-SubCell"/>
</dbReference>
<evidence type="ECO:0000256" key="3">
    <source>
        <dbReference type="ARBA" id="ARBA00022643"/>
    </source>
</evidence>
<evidence type="ECO:0000256" key="10">
    <source>
        <dbReference type="ARBA" id="ARBA00034345"/>
    </source>
</evidence>
<keyword evidence="17" id="KW-1185">Reference proteome</keyword>
<dbReference type="Proteomes" id="UP000516057">
    <property type="component" value="Chromosome"/>
</dbReference>
<comment type="similarity">
    <text evidence="8">Belongs to the DszC flavin monooxygenase family.</text>
</comment>
<evidence type="ECO:0000256" key="2">
    <source>
        <dbReference type="ARBA" id="ARBA00022630"/>
    </source>
</evidence>
<sequence>MNAATLAAPVPRDAALSSQAPRSREAILAGLPALAAAIAQGAAEREARRELPFDAFARVRASGLGALRIAREQGGPGGSVEDVIGAVATLAAADSNVAHALRSHFNTTELLRLGPATAQNRRQIQQVLDGALFGGAFTELGTARAGISTSTLTREGAHYRLNGRKYYATGTAYADYAGVYAVDEDGAGLVAVVPVDREGVRVLDDWDGMGQRLTASGGLELDNVQVFADEVAPAARDQVPGRHASALRQLILVATAAGIVRNIASDAVHYVREHARPAMHSPADTAREDPFVQSVVGELAATSHAIDALVAENARVLDQGAQAILRGAADAQAAVLQGALATAKTQLVVSRLALAAAERLFEVGGASATARRHNLDRHWRNLRTIFSHNPLLHKARVVGDYELNGTTRHLEEGRVF</sequence>
<dbReference type="SUPFAM" id="SSF47203">
    <property type="entry name" value="Acyl-CoA dehydrogenase C-terminal domain-like"/>
    <property type="match status" value="1"/>
</dbReference>
<keyword evidence="5" id="KW-0560">Oxidoreductase</keyword>
<dbReference type="Gene3D" id="1.10.540.10">
    <property type="entry name" value="Acyl-CoA dehydrogenase/oxidase, N-terminal domain"/>
    <property type="match status" value="1"/>
</dbReference>
<dbReference type="GO" id="GO:0004497">
    <property type="term" value="F:monooxygenase activity"/>
    <property type="evidence" value="ECO:0007669"/>
    <property type="project" value="UniProtKB-KW"/>
</dbReference>
<feature type="domain" description="Acyl-CoA oxidase/dehydrogenase middle" evidence="14">
    <location>
        <begin position="141"/>
        <end position="224"/>
    </location>
</feature>
<dbReference type="InterPro" id="IPR009100">
    <property type="entry name" value="AcylCoA_DH/oxidase_NM_dom_sf"/>
</dbReference>
<keyword evidence="6" id="KW-0503">Monooxygenase</keyword>
<comment type="catalytic activity">
    <reaction evidence="13">
        <text>dibenzothiophene + 2 FMNH2 + 2 O2 = dibenzothiophene 5,5-dioxide + 2 FMN + 2 H2O + 2 H(+)</text>
        <dbReference type="Rhea" id="RHEA:49072"/>
        <dbReference type="ChEBI" id="CHEBI:15377"/>
        <dbReference type="ChEBI" id="CHEBI:15378"/>
        <dbReference type="ChEBI" id="CHEBI:15379"/>
        <dbReference type="ChEBI" id="CHEBI:23681"/>
        <dbReference type="ChEBI" id="CHEBI:57618"/>
        <dbReference type="ChEBI" id="CHEBI:58210"/>
        <dbReference type="ChEBI" id="CHEBI:90356"/>
        <dbReference type="EC" id="1.14.14.21"/>
    </reaction>
</comment>
<evidence type="ECO:0000256" key="1">
    <source>
        <dbReference type="ARBA" id="ARBA00004496"/>
    </source>
</evidence>
<evidence type="ECO:0000256" key="8">
    <source>
        <dbReference type="ARBA" id="ARBA00034317"/>
    </source>
</evidence>
<evidence type="ECO:0000256" key="9">
    <source>
        <dbReference type="ARBA" id="ARBA00034328"/>
    </source>
</evidence>
<dbReference type="PANTHER" id="PTHR43884:SF12">
    <property type="entry name" value="ISOVALERYL-COA DEHYDROGENASE, MITOCHONDRIAL-RELATED"/>
    <property type="match status" value="1"/>
</dbReference>
<comment type="catalytic activity">
    <reaction evidence="11">
        <text>dibenzothiophene + FMNH2 + O2 = dibenzothiophene 5-oxide + FMN + H2O + H(+)</text>
        <dbReference type="Rhea" id="RHEA:49076"/>
        <dbReference type="ChEBI" id="CHEBI:15377"/>
        <dbReference type="ChEBI" id="CHEBI:15378"/>
        <dbReference type="ChEBI" id="CHEBI:15379"/>
        <dbReference type="ChEBI" id="CHEBI:23681"/>
        <dbReference type="ChEBI" id="CHEBI:23683"/>
        <dbReference type="ChEBI" id="CHEBI:57618"/>
        <dbReference type="ChEBI" id="CHEBI:58210"/>
    </reaction>
</comment>
<evidence type="ECO:0000259" key="15">
    <source>
        <dbReference type="Pfam" id="PF08028"/>
    </source>
</evidence>
<dbReference type="Gene3D" id="1.20.140.10">
    <property type="entry name" value="Butyryl-CoA Dehydrogenase, subunit A, domain 3"/>
    <property type="match status" value="1"/>
</dbReference>
<keyword evidence="3" id="KW-0288">FMN</keyword>
<reference evidence="16 17" key="1">
    <citation type="submission" date="2020-08" db="EMBL/GenBank/DDBJ databases">
        <title>Genome sequence of Acidovorax monticola KACC 19171T.</title>
        <authorList>
            <person name="Hyun D.-W."/>
            <person name="Bae J.-W."/>
        </authorList>
    </citation>
    <scope>NUCLEOTIDE SEQUENCE [LARGE SCALE GENOMIC DNA]</scope>
    <source>
        <strain evidence="16 17">KACC 19171</strain>
    </source>
</reference>
<name>A0A7H0HGR6_9BURK</name>
<dbReference type="EC" id="1.14.14.21" evidence="9"/>
<evidence type="ECO:0000256" key="5">
    <source>
        <dbReference type="ARBA" id="ARBA00023002"/>
    </source>
</evidence>
<evidence type="ECO:0000313" key="16">
    <source>
        <dbReference type="EMBL" id="QNP59732.1"/>
    </source>
</evidence>
<evidence type="ECO:0000256" key="13">
    <source>
        <dbReference type="ARBA" id="ARBA00049456"/>
    </source>
</evidence>
<accession>A0A7H0HGR6</accession>
<gene>
    <name evidence="16" type="ORF">H9L24_01640</name>
</gene>
<keyword evidence="2" id="KW-0285">Flavoprotein</keyword>
<comment type="subcellular location">
    <subcellularLocation>
        <location evidence="1">Cytoplasm</location>
    </subcellularLocation>
</comment>
<dbReference type="RefSeq" id="WP_187736714.1">
    <property type="nucleotide sequence ID" value="NZ_CP060790.1"/>
</dbReference>
<keyword evidence="4" id="KW-0547">Nucleotide-binding</keyword>
<proteinExistence type="inferred from homology"/>
<dbReference type="InterPro" id="IPR037069">
    <property type="entry name" value="AcylCoA_DH/ox_N_sf"/>
</dbReference>
<dbReference type="Pfam" id="PF02770">
    <property type="entry name" value="Acyl-CoA_dh_M"/>
    <property type="match status" value="1"/>
</dbReference>
<protein>
    <recommendedName>
        <fullName evidence="10">Dibenzothiophene monooxygenase</fullName>
        <ecNumber evidence="9">1.14.14.21</ecNumber>
    </recommendedName>
</protein>
<evidence type="ECO:0000259" key="14">
    <source>
        <dbReference type="Pfam" id="PF02770"/>
    </source>
</evidence>
<dbReference type="PANTHER" id="PTHR43884">
    <property type="entry name" value="ACYL-COA DEHYDROGENASE"/>
    <property type="match status" value="1"/>
</dbReference>
<dbReference type="AlphaFoldDB" id="A0A7H0HGR6"/>
<dbReference type="PIRSF" id="PIRSF016578">
    <property type="entry name" value="HsaA"/>
    <property type="match status" value="1"/>
</dbReference>
<dbReference type="InterPro" id="IPR013107">
    <property type="entry name" value="Acyl-CoA_DH_C"/>
</dbReference>
<evidence type="ECO:0000256" key="11">
    <source>
        <dbReference type="ARBA" id="ARBA00047859"/>
    </source>
</evidence>
<dbReference type="Gene3D" id="2.40.110.10">
    <property type="entry name" value="Butyryl-CoA Dehydrogenase, subunit A, domain 2"/>
    <property type="match status" value="1"/>
</dbReference>
<organism evidence="16 17">
    <name type="scientific">Paenacidovorax monticola</name>
    <dbReference type="NCBI Taxonomy" id="1926868"/>
    <lineage>
        <taxon>Bacteria</taxon>
        <taxon>Pseudomonadati</taxon>
        <taxon>Pseudomonadota</taxon>
        <taxon>Betaproteobacteria</taxon>
        <taxon>Burkholderiales</taxon>
        <taxon>Comamonadaceae</taxon>
        <taxon>Paenacidovorax</taxon>
    </lineage>
</organism>
<dbReference type="InterPro" id="IPR006091">
    <property type="entry name" value="Acyl-CoA_Oxase/DH_mid-dom"/>
</dbReference>
<dbReference type="GO" id="GO:0006552">
    <property type="term" value="P:L-leucine catabolic process"/>
    <property type="evidence" value="ECO:0007669"/>
    <property type="project" value="TreeGrafter"/>
</dbReference>
<dbReference type="InterPro" id="IPR036250">
    <property type="entry name" value="AcylCo_DH-like_C"/>
</dbReference>
<comment type="pathway">
    <text evidence="7">Sulfur metabolism; dibenzothiophene degradation.</text>
</comment>
<feature type="domain" description="Acyl-CoA dehydrogenase C-terminal" evidence="15">
    <location>
        <begin position="251"/>
        <end position="389"/>
    </location>
</feature>
<dbReference type="SUPFAM" id="SSF56645">
    <property type="entry name" value="Acyl-CoA dehydrogenase NM domain-like"/>
    <property type="match status" value="1"/>
</dbReference>
<evidence type="ECO:0000256" key="4">
    <source>
        <dbReference type="ARBA" id="ARBA00022741"/>
    </source>
</evidence>
<dbReference type="GO" id="GO:0008470">
    <property type="term" value="F:3-methylbutanoyl-CoA dehydrogenase activity"/>
    <property type="evidence" value="ECO:0007669"/>
    <property type="project" value="TreeGrafter"/>
</dbReference>
<dbReference type="KEGG" id="amon:H9L24_01640"/>
<comment type="catalytic activity">
    <reaction evidence="12">
        <text>dibenzothiophene 5-oxide + FMNH2 + O2 = dibenzothiophene 5,5-dioxide + FMN + H2O + H(+)</text>
        <dbReference type="Rhea" id="RHEA:49080"/>
        <dbReference type="ChEBI" id="CHEBI:15377"/>
        <dbReference type="ChEBI" id="CHEBI:15378"/>
        <dbReference type="ChEBI" id="CHEBI:15379"/>
        <dbReference type="ChEBI" id="CHEBI:23683"/>
        <dbReference type="ChEBI" id="CHEBI:57618"/>
        <dbReference type="ChEBI" id="CHEBI:58210"/>
        <dbReference type="ChEBI" id="CHEBI:90356"/>
    </reaction>
</comment>
<dbReference type="Pfam" id="PF08028">
    <property type="entry name" value="Acyl-CoA_dh_2"/>
    <property type="match status" value="1"/>
</dbReference>
<dbReference type="EMBL" id="CP060790">
    <property type="protein sequence ID" value="QNP59732.1"/>
    <property type="molecule type" value="Genomic_DNA"/>
</dbReference>
<dbReference type="GO" id="GO:0050660">
    <property type="term" value="F:flavin adenine dinucleotide binding"/>
    <property type="evidence" value="ECO:0007669"/>
    <property type="project" value="InterPro"/>
</dbReference>
<dbReference type="InterPro" id="IPR046373">
    <property type="entry name" value="Acyl-CoA_Oxase/DH_mid-dom_sf"/>
</dbReference>
<evidence type="ECO:0000256" key="12">
    <source>
        <dbReference type="ARBA" id="ARBA00048445"/>
    </source>
</evidence>